<reference evidence="1" key="1">
    <citation type="submission" date="2023-06" db="EMBL/GenBank/DDBJ databases">
        <authorList>
            <consortium name="Lawrence Berkeley National Laboratory"/>
            <person name="Ahrendt S."/>
            <person name="Sahu N."/>
            <person name="Indic B."/>
            <person name="Wong-Bajracharya J."/>
            <person name="Merenyi Z."/>
            <person name="Ke H.-M."/>
            <person name="Monk M."/>
            <person name="Kocsube S."/>
            <person name="Drula E."/>
            <person name="Lipzen A."/>
            <person name="Balint B."/>
            <person name="Henrissat B."/>
            <person name="Andreopoulos B."/>
            <person name="Martin F.M."/>
            <person name="Harder C.B."/>
            <person name="Rigling D."/>
            <person name="Ford K.L."/>
            <person name="Foster G.D."/>
            <person name="Pangilinan J."/>
            <person name="Papanicolaou A."/>
            <person name="Barry K."/>
            <person name="LaButti K."/>
            <person name="Viragh M."/>
            <person name="Koriabine M."/>
            <person name="Yan M."/>
            <person name="Riley R."/>
            <person name="Champramary S."/>
            <person name="Plett K.L."/>
            <person name="Tsai I.J."/>
            <person name="Slot J."/>
            <person name="Sipos G."/>
            <person name="Plett J."/>
            <person name="Nagy L.G."/>
            <person name="Grigoriev I.V."/>
        </authorList>
    </citation>
    <scope>NUCLEOTIDE SEQUENCE</scope>
    <source>
        <strain evidence="1">ICMP 16352</strain>
    </source>
</reference>
<dbReference type="Gene3D" id="3.40.630.30">
    <property type="match status" value="1"/>
</dbReference>
<evidence type="ECO:0000313" key="2">
    <source>
        <dbReference type="Proteomes" id="UP001175227"/>
    </source>
</evidence>
<keyword evidence="2" id="KW-1185">Reference proteome</keyword>
<name>A0AA39P9Y5_9AGAR</name>
<accession>A0AA39P9Y5</accession>
<comment type="caution">
    <text evidence="1">The sequence shown here is derived from an EMBL/GenBank/DDBJ whole genome shotgun (WGS) entry which is preliminary data.</text>
</comment>
<dbReference type="EMBL" id="JAUEPR010000010">
    <property type="protein sequence ID" value="KAK0480340.1"/>
    <property type="molecule type" value="Genomic_DNA"/>
</dbReference>
<proteinExistence type="predicted"/>
<dbReference type="Proteomes" id="UP001175227">
    <property type="component" value="Unassembled WGS sequence"/>
</dbReference>
<evidence type="ECO:0000313" key="1">
    <source>
        <dbReference type="EMBL" id="KAK0480340.1"/>
    </source>
</evidence>
<sequence length="179" mass="19795">MILPAGRYLKCFSRWASPRDTIAVTVRLATEAGYEEVTTLLARAFAIDPMMNWCGGVKKETAVTNLDKLDAGMKETMENRYWFQRFAIHATLNAGGIITREGAQIITAVLWTTPGQKYDLSFNTFILGFDGMGDTGIQGQVDEAGHVAKSDEATGYPHWAMTKYSDMVPAELLVNAENF</sequence>
<dbReference type="AlphaFoldDB" id="A0AA39P9Y5"/>
<gene>
    <name evidence="1" type="ORF">IW261DRAFT_1419537</name>
</gene>
<organism evidence="1 2">
    <name type="scientific">Armillaria novae-zelandiae</name>
    <dbReference type="NCBI Taxonomy" id="153914"/>
    <lineage>
        <taxon>Eukaryota</taxon>
        <taxon>Fungi</taxon>
        <taxon>Dikarya</taxon>
        <taxon>Basidiomycota</taxon>
        <taxon>Agaricomycotina</taxon>
        <taxon>Agaricomycetes</taxon>
        <taxon>Agaricomycetidae</taxon>
        <taxon>Agaricales</taxon>
        <taxon>Marasmiineae</taxon>
        <taxon>Physalacriaceae</taxon>
        <taxon>Armillaria</taxon>
    </lineage>
</organism>
<protein>
    <submittedName>
        <fullName evidence="1">Uncharacterized protein</fullName>
    </submittedName>
</protein>